<evidence type="ECO:0000313" key="2">
    <source>
        <dbReference type="EMBL" id="KAA6351964.1"/>
    </source>
</evidence>
<sequence>TSNSTNRCLIPRVSSTTGTRFRRGASSLWSVAKLPNTLDKQQERTAGHSLRNNSFGKSLQRAADNQSPNQTRQLHSNIRFKKAESNRHFNTSSEGDLSHLPTFEHKNNNITHTRKEKHNSRCSQQIVQINILQLSSILSKSNKNDLKYPTNSRSIRIVNNQATISLCNSQHKGFKSPMDTYILQHMDQRDPIGTHSNPNFFKSIFIPQQRGDLSNSNSTMVTGPTMVNELNESVRQIPYPWTVQLIPSLGTKHGKSKKLFTSWKDSSILHGPEVEKG</sequence>
<dbReference type="Proteomes" id="UP000324800">
    <property type="component" value="Unassembled WGS sequence"/>
</dbReference>
<evidence type="ECO:0000313" key="3">
    <source>
        <dbReference type="Proteomes" id="UP000324800"/>
    </source>
</evidence>
<feature type="compositionally biased region" description="Polar residues" evidence="1">
    <location>
        <begin position="50"/>
        <end position="73"/>
    </location>
</feature>
<dbReference type="AlphaFoldDB" id="A0A5J4T0X2"/>
<feature type="non-terminal residue" evidence="2">
    <location>
        <position position="1"/>
    </location>
</feature>
<protein>
    <submittedName>
        <fullName evidence="2">Uncharacterized protein</fullName>
    </submittedName>
</protein>
<reference evidence="2 3" key="1">
    <citation type="submission" date="2019-03" db="EMBL/GenBank/DDBJ databases">
        <title>Single cell metagenomics reveals metabolic interactions within the superorganism composed of flagellate Streblomastix strix and complex community of Bacteroidetes bacteria on its surface.</title>
        <authorList>
            <person name="Treitli S.C."/>
            <person name="Kolisko M."/>
            <person name="Husnik F."/>
            <person name="Keeling P."/>
            <person name="Hampl V."/>
        </authorList>
    </citation>
    <scope>NUCLEOTIDE SEQUENCE [LARGE SCALE GENOMIC DNA]</scope>
    <source>
        <strain evidence="2">ST1C</strain>
    </source>
</reference>
<accession>A0A5J4T0X2</accession>
<name>A0A5J4T0X2_9EUKA</name>
<comment type="caution">
    <text evidence="2">The sequence shown here is derived from an EMBL/GenBank/DDBJ whole genome shotgun (WGS) entry which is preliminary data.</text>
</comment>
<organism evidence="2 3">
    <name type="scientific">Streblomastix strix</name>
    <dbReference type="NCBI Taxonomy" id="222440"/>
    <lineage>
        <taxon>Eukaryota</taxon>
        <taxon>Metamonada</taxon>
        <taxon>Preaxostyla</taxon>
        <taxon>Oxymonadida</taxon>
        <taxon>Streblomastigidae</taxon>
        <taxon>Streblomastix</taxon>
    </lineage>
</organism>
<feature type="region of interest" description="Disordered" evidence="1">
    <location>
        <begin position="39"/>
        <end position="73"/>
    </location>
</feature>
<gene>
    <name evidence="2" type="ORF">EZS28_051823</name>
</gene>
<evidence type="ECO:0000256" key="1">
    <source>
        <dbReference type="SAM" id="MobiDB-lite"/>
    </source>
</evidence>
<proteinExistence type="predicted"/>
<dbReference type="EMBL" id="SNRW01039586">
    <property type="protein sequence ID" value="KAA6351964.1"/>
    <property type="molecule type" value="Genomic_DNA"/>
</dbReference>